<organism evidence="4 5">
    <name type="scientific">Vogesella margarita</name>
    <dbReference type="NCBI Taxonomy" id="2984199"/>
    <lineage>
        <taxon>Bacteria</taxon>
        <taxon>Pseudomonadati</taxon>
        <taxon>Pseudomonadota</taxon>
        <taxon>Betaproteobacteria</taxon>
        <taxon>Neisseriales</taxon>
        <taxon>Chromobacteriaceae</taxon>
        <taxon>Vogesella</taxon>
    </lineage>
</organism>
<dbReference type="RefSeq" id="WP_272772171.1">
    <property type="nucleotide sequence ID" value="NZ_JAQQLE010000008.1"/>
</dbReference>
<dbReference type="PANTHER" id="PTHR24198:SF165">
    <property type="entry name" value="ANKYRIN REPEAT-CONTAINING PROTEIN-RELATED"/>
    <property type="match status" value="1"/>
</dbReference>
<evidence type="ECO:0000313" key="5">
    <source>
        <dbReference type="Proteomes" id="UP001222030"/>
    </source>
</evidence>
<dbReference type="Gene3D" id="1.25.40.20">
    <property type="entry name" value="Ankyrin repeat-containing domain"/>
    <property type="match status" value="2"/>
</dbReference>
<name>A0ABT5IPE1_9NEIS</name>
<keyword evidence="5" id="KW-1185">Reference proteome</keyword>
<comment type="caution">
    <text evidence="4">The sequence shown here is derived from an EMBL/GenBank/DDBJ whole genome shotgun (WGS) entry which is preliminary data.</text>
</comment>
<sequence>MTTKLTVATTPYPRLGEIYSALAQAFDTKSKNRDVERLSRDGDFDWSLLSGLREDLILAPLRRYVADEAFIDKLDQFIQYVHATYLKIVSSISLDSMSRNEALPILIRHYFAHHAIGFFGSIWTKEAPNAVAFLNPENYPLEVVFNWADPGGSHLLAKAAFPDTSDVALDNREKVIRWADGTQLPDLASLKLFVDALAKNGSDEHKVKASGLLKWLLLARALTWFERKASPLHLRRILIWHATQENREWDIAGILSLAAIKSGKKREALLEPFGKLLSCLDRTEPKTDGGRMEAENVLADFAQQLKMHDPEGLVSYALEWFRGRWHVLSGEYEEALKCYQLAVAHSEYRAGENWTRIVAEALALTAYLGNAKPFLKQLKHRAIALGLIAQPRINDDVVEDWEIEELRKQFHHLFPGQGRFVEVEQPDDDVGALPFLMYDPESLANRQPNYRKPDQIVTIRTIDNQVRRWSQLFLYVTLGSVNVVKTLLEKGASVDALNDSDGSALLSAIQRATDSNNREALDLLLNYPHSKETLNQPTKRKRLTPLISAVDYGEPDVVWKLLSMGANANLRGHVDDQTPLYLCIRNMGGLRVASSLRQRLSQLISSDNDLVLRETMRRYGVGMAGVFGDKRALFDAMRNSAKVEIFNTVVDLIVDDFLGRYTVEKQLEIAKHLLAHGANPNASHSYPAAGRTPLMLAVEIDSPEAVSLLMRRGGDPFIRDSSGHDCRVIATAFRSRNVINHFRKIGVM</sequence>
<dbReference type="SUPFAM" id="SSF48403">
    <property type="entry name" value="Ankyrin repeat"/>
    <property type="match status" value="1"/>
</dbReference>
<proteinExistence type="predicted"/>
<feature type="repeat" description="ANK" evidence="3">
    <location>
        <begin position="467"/>
        <end position="499"/>
    </location>
</feature>
<dbReference type="Proteomes" id="UP001222030">
    <property type="component" value="Unassembled WGS sequence"/>
</dbReference>
<keyword evidence="1" id="KW-0677">Repeat</keyword>
<gene>
    <name evidence="4" type="ORF">PQU96_09845</name>
</gene>
<evidence type="ECO:0000256" key="2">
    <source>
        <dbReference type="ARBA" id="ARBA00023043"/>
    </source>
</evidence>
<reference evidence="4 5" key="1">
    <citation type="submission" date="2023-01" db="EMBL/GenBank/DDBJ databases">
        <title>Novel species of the genus Vogesella isolated from rivers.</title>
        <authorList>
            <person name="Lu H."/>
        </authorList>
    </citation>
    <scope>NUCLEOTIDE SEQUENCE [LARGE SCALE GENOMIC DNA]</scope>
    <source>
        <strain evidence="4 5">LYT5W</strain>
    </source>
</reference>
<feature type="repeat" description="ANK" evidence="3">
    <location>
        <begin position="541"/>
        <end position="573"/>
    </location>
</feature>
<feature type="repeat" description="ANK" evidence="3">
    <location>
        <begin position="689"/>
        <end position="721"/>
    </location>
</feature>
<dbReference type="Pfam" id="PF00023">
    <property type="entry name" value="Ank"/>
    <property type="match status" value="1"/>
</dbReference>
<dbReference type="PROSITE" id="PS50297">
    <property type="entry name" value="ANK_REP_REGION"/>
    <property type="match status" value="1"/>
</dbReference>
<accession>A0ABT5IPE1</accession>
<keyword evidence="2 3" id="KW-0040">ANK repeat</keyword>
<dbReference type="PANTHER" id="PTHR24198">
    <property type="entry name" value="ANKYRIN REPEAT AND PROTEIN KINASE DOMAIN-CONTAINING PROTEIN"/>
    <property type="match status" value="1"/>
</dbReference>
<evidence type="ECO:0000256" key="3">
    <source>
        <dbReference type="PROSITE-ProRule" id="PRU00023"/>
    </source>
</evidence>
<dbReference type="InterPro" id="IPR002110">
    <property type="entry name" value="Ankyrin_rpt"/>
</dbReference>
<protein>
    <submittedName>
        <fullName evidence="4">Ankyrin repeat domain-containing protein</fullName>
    </submittedName>
</protein>
<dbReference type="EMBL" id="JAQQLE010000008">
    <property type="protein sequence ID" value="MDC7714429.1"/>
    <property type="molecule type" value="Genomic_DNA"/>
</dbReference>
<dbReference type="InterPro" id="IPR036770">
    <property type="entry name" value="Ankyrin_rpt-contain_sf"/>
</dbReference>
<dbReference type="PROSITE" id="PS50088">
    <property type="entry name" value="ANK_REPEAT"/>
    <property type="match status" value="3"/>
</dbReference>
<evidence type="ECO:0000313" key="4">
    <source>
        <dbReference type="EMBL" id="MDC7714429.1"/>
    </source>
</evidence>
<evidence type="ECO:0000256" key="1">
    <source>
        <dbReference type="ARBA" id="ARBA00022737"/>
    </source>
</evidence>
<dbReference type="SMART" id="SM00248">
    <property type="entry name" value="ANK"/>
    <property type="match status" value="5"/>
</dbReference>